<comment type="caution">
    <text evidence="3">The sequence shown here is derived from an EMBL/GenBank/DDBJ whole genome shotgun (WGS) entry which is preliminary data.</text>
</comment>
<organism evidence="3 4">
    <name type="scientific">Catenaria anguillulae PL171</name>
    <dbReference type="NCBI Taxonomy" id="765915"/>
    <lineage>
        <taxon>Eukaryota</taxon>
        <taxon>Fungi</taxon>
        <taxon>Fungi incertae sedis</taxon>
        <taxon>Blastocladiomycota</taxon>
        <taxon>Blastocladiomycetes</taxon>
        <taxon>Blastocladiales</taxon>
        <taxon>Catenariaceae</taxon>
        <taxon>Catenaria</taxon>
    </lineage>
</organism>
<evidence type="ECO:0000313" key="3">
    <source>
        <dbReference type="EMBL" id="ORZ39951.1"/>
    </source>
</evidence>
<proteinExistence type="inferred from homology"/>
<reference evidence="3 4" key="1">
    <citation type="submission" date="2016-07" db="EMBL/GenBank/DDBJ databases">
        <title>Pervasive Adenine N6-methylation of Active Genes in Fungi.</title>
        <authorList>
            <consortium name="DOE Joint Genome Institute"/>
            <person name="Mondo S.J."/>
            <person name="Dannebaum R.O."/>
            <person name="Kuo R.C."/>
            <person name="Labutti K."/>
            <person name="Haridas S."/>
            <person name="Kuo A."/>
            <person name="Salamov A."/>
            <person name="Ahrendt S.R."/>
            <person name="Lipzen A."/>
            <person name="Sullivan W."/>
            <person name="Andreopoulos W.B."/>
            <person name="Clum A."/>
            <person name="Lindquist E."/>
            <person name="Daum C."/>
            <person name="Ramamoorthy G.K."/>
            <person name="Gryganskyi A."/>
            <person name="Culley D."/>
            <person name="Magnuson J.K."/>
            <person name="James T.Y."/>
            <person name="O'Malley M.A."/>
            <person name="Stajich J.E."/>
            <person name="Spatafora J.W."/>
            <person name="Visel A."/>
            <person name="Grigoriev I.V."/>
        </authorList>
    </citation>
    <scope>NUCLEOTIDE SEQUENCE [LARGE SCALE GENOMIC DNA]</scope>
    <source>
        <strain evidence="3 4">PL171</strain>
    </source>
</reference>
<dbReference type="PANTHER" id="PTHR16517">
    <property type="entry name" value="TUBBY-RELATED"/>
    <property type="match status" value="1"/>
</dbReference>
<comment type="similarity">
    <text evidence="1">Belongs to the TUB family.</text>
</comment>
<evidence type="ECO:0000256" key="1">
    <source>
        <dbReference type="ARBA" id="ARBA00007129"/>
    </source>
</evidence>
<protein>
    <submittedName>
        <fullName evidence="3">Tubby C-terminal-like domain-containing protein</fullName>
    </submittedName>
</protein>
<feature type="domain" description="Tubby C-terminal" evidence="2">
    <location>
        <begin position="34"/>
        <end position="128"/>
    </location>
</feature>
<gene>
    <name evidence="3" type="ORF">BCR44DRAFT_1425962</name>
</gene>
<dbReference type="InterPro" id="IPR025659">
    <property type="entry name" value="Tubby-like_C"/>
</dbReference>
<accession>A0A1Y2I1X2</accession>
<dbReference type="SUPFAM" id="SSF54518">
    <property type="entry name" value="Tubby C-terminal domain-like"/>
    <property type="match status" value="1"/>
</dbReference>
<evidence type="ECO:0000259" key="2">
    <source>
        <dbReference type="Pfam" id="PF01167"/>
    </source>
</evidence>
<name>A0A1Y2I1X2_9FUNG</name>
<dbReference type="AlphaFoldDB" id="A0A1Y2I1X2"/>
<sequence>MLVVASTPTSGPITARQEELLTSSHFNWPPASNSELANSRLLVYRNKLPKFNETMKTFCLNFHGRVTMPSVKNFQLALADEVDEPGSKGTGGMVRLQFGRVGRDTFSIDVHDPMMVMMGWAVALTTFDAIEKV</sequence>
<dbReference type="OrthoDB" id="8775810at2759"/>
<dbReference type="Pfam" id="PF01167">
    <property type="entry name" value="Tub"/>
    <property type="match status" value="1"/>
</dbReference>
<dbReference type="Proteomes" id="UP000193411">
    <property type="component" value="Unassembled WGS sequence"/>
</dbReference>
<dbReference type="InterPro" id="IPR000007">
    <property type="entry name" value="Tubby_C"/>
</dbReference>
<evidence type="ECO:0000313" key="4">
    <source>
        <dbReference type="Proteomes" id="UP000193411"/>
    </source>
</evidence>
<dbReference type="PANTHER" id="PTHR16517:SF7">
    <property type="entry name" value="PROTEIN KING TUBBY"/>
    <property type="match status" value="1"/>
</dbReference>
<dbReference type="Gene3D" id="3.20.90.10">
    <property type="entry name" value="Tubby Protein, Chain A"/>
    <property type="match status" value="1"/>
</dbReference>
<keyword evidence="4" id="KW-1185">Reference proteome</keyword>
<dbReference type="STRING" id="765915.A0A1Y2I1X2"/>
<dbReference type="EMBL" id="MCFL01000004">
    <property type="protein sequence ID" value="ORZ39951.1"/>
    <property type="molecule type" value="Genomic_DNA"/>
</dbReference>
<dbReference type="PRINTS" id="PR01573">
    <property type="entry name" value="SUPERTUBBY"/>
</dbReference>